<evidence type="ECO:0000313" key="2">
    <source>
        <dbReference type="EMBL" id="CAB4934471.1"/>
    </source>
</evidence>
<dbReference type="EMBL" id="CAFBMR010000181">
    <property type="protein sequence ID" value="CAB4934471.1"/>
    <property type="molecule type" value="Genomic_DNA"/>
</dbReference>
<reference evidence="2" key="1">
    <citation type="submission" date="2020-05" db="EMBL/GenBank/DDBJ databases">
        <authorList>
            <person name="Chiriac C."/>
            <person name="Salcher M."/>
            <person name="Ghai R."/>
            <person name="Kavagutti S V."/>
        </authorList>
    </citation>
    <scope>NUCLEOTIDE SEQUENCE</scope>
</reference>
<dbReference type="AlphaFoldDB" id="A0A6J7IUQ8"/>
<dbReference type="GO" id="GO:0046872">
    <property type="term" value="F:metal ion binding"/>
    <property type="evidence" value="ECO:0007669"/>
    <property type="project" value="InterPro"/>
</dbReference>
<gene>
    <name evidence="2" type="ORF">UFOPK3610_02120</name>
</gene>
<sequence length="212" mass="23224">MNDLSVQEPAVLPGWTRGHVLAHIEGNADGLARLARYLIDGVERPMYPSREARNADVTLHASWPAVAHLAAIAESATQLDRDMRGVKEDAMDHTVILGAVLQVPASRLAPQRLLEVCVHHSDLGIPSYTWRDWPSRLAEYFIPIVVADFREGGAFPVNWIETDGIRLEMLKGDGSGVRGNSREMLAWLLGRAEGDGLEPVGIASVPTAPPWR</sequence>
<feature type="domain" description="Mycothiol-dependent maleylpyruvate isomerase metal-binding" evidence="1">
    <location>
        <begin position="5"/>
        <end position="123"/>
    </location>
</feature>
<dbReference type="SUPFAM" id="SSF109854">
    <property type="entry name" value="DinB/YfiT-like putative metalloenzymes"/>
    <property type="match status" value="1"/>
</dbReference>
<organism evidence="2">
    <name type="scientific">freshwater metagenome</name>
    <dbReference type="NCBI Taxonomy" id="449393"/>
    <lineage>
        <taxon>unclassified sequences</taxon>
        <taxon>metagenomes</taxon>
        <taxon>ecological metagenomes</taxon>
    </lineage>
</organism>
<dbReference type="InterPro" id="IPR024344">
    <property type="entry name" value="MDMPI_metal-binding"/>
</dbReference>
<dbReference type="Gene3D" id="1.20.120.450">
    <property type="entry name" value="dinb family like domain"/>
    <property type="match status" value="1"/>
</dbReference>
<protein>
    <submittedName>
        <fullName evidence="2">Unannotated protein</fullName>
    </submittedName>
</protein>
<dbReference type="NCBIfam" id="TIGR03083">
    <property type="entry name" value="maleylpyruvate isomerase family mycothiol-dependent enzyme"/>
    <property type="match status" value="1"/>
</dbReference>
<accession>A0A6J7IUQ8</accession>
<dbReference type="InterPro" id="IPR036527">
    <property type="entry name" value="SCP2_sterol-bd_dom_sf"/>
</dbReference>
<dbReference type="SUPFAM" id="SSF55718">
    <property type="entry name" value="SCP-like"/>
    <property type="match status" value="1"/>
</dbReference>
<evidence type="ECO:0000259" key="1">
    <source>
        <dbReference type="Pfam" id="PF11716"/>
    </source>
</evidence>
<name>A0A6J7IUQ8_9ZZZZ</name>
<dbReference type="InterPro" id="IPR034660">
    <property type="entry name" value="DinB/YfiT-like"/>
</dbReference>
<dbReference type="InterPro" id="IPR017517">
    <property type="entry name" value="Maleyloyr_isom"/>
</dbReference>
<dbReference type="Pfam" id="PF11716">
    <property type="entry name" value="MDMPI_N"/>
    <property type="match status" value="1"/>
</dbReference>
<proteinExistence type="predicted"/>